<accession>A0A6D2HIV7</accession>
<evidence type="ECO:0000259" key="1">
    <source>
        <dbReference type="SMART" id="SM01228"/>
    </source>
</evidence>
<dbReference type="GO" id="GO:0002098">
    <property type="term" value="P:tRNA wobble uridine modification"/>
    <property type="evidence" value="ECO:0007669"/>
    <property type="project" value="TreeGrafter"/>
</dbReference>
<evidence type="ECO:0000313" key="3">
    <source>
        <dbReference type="Proteomes" id="UP000467841"/>
    </source>
</evidence>
<dbReference type="InterPro" id="IPR026904">
    <property type="entry name" value="MnmG_C"/>
</dbReference>
<name>A0A6D2HIV7_9BRAS</name>
<dbReference type="FunFam" id="1.10.10.1800:FF:000001">
    <property type="entry name" value="tRNA uridine 5-carboxymethylaminomethyl modification enzyme MnmG"/>
    <property type="match status" value="1"/>
</dbReference>
<dbReference type="Gene3D" id="1.10.150.570">
    <property type="entry name" value="GidA associated domain, C-terminal subdomain"/>
    <property type="match status" value="1"/>
</dbReference>
<keyword evidence="3" id="KW-1185">Reference proteome</keyword>
<feature type="domain" description="tRNA uridine 5-carboxymethylaminomethyl modification enzyme C-terminal subdomain" evidence="1">
    <location>
        <begin position="66"/>
        <end position="113"/>
    </location>
</feature>
<dbReference type="Gene3D" id="1.10.10.1800">
    <property type="entry name" value="tRNA uridine 5-carboxymethylaminomethyl modification enzyme MnmG/GidA"/>
    <property type="match status" value="1"/>
</dbReference>
<sequence>MIHCFAFAGGDFAAEVTKVSSQPVKESATLESVLKKPHVHYSILEKHGFGNKTLSKMEKDCVEIDIKYEGFVVRQQNQLQQMVQQEHRRLPEDLDYFSMTTLSHEGREKLSKVC</sequence>
<dbReference type="InterPro" id="IPR047001">
    <property type="entry name" value="MnmG_C_subdom"/>
</dbReference>
<dbReference type="GO" id="GO:0050660">
    <property type="term" value="F:flavin adenine dinucleotide binding"/>
    <property type="evidence" value="ECO:0007669"/>
    <property type="project" value="InterPro"/>
</dbReference>
<organism evidence="2 3">
    <name type="scientific">Microthlaspi erraticum</name>
    <dbReference type="NCBI Taxonomy" id="1685480"/>
    <lineage>
        <taxon>Eukaryota</taxon>
        <taxon>Viridiplantae</taxon>
        <taxon>Streptophyta</taxon>
        <taxon>Embryophyta</taxon>
        <taxon>Tracheophyta</taxon>
        <taxon>Spermatophyta</taxon>
        <taxon>Magnoliopsida</taxon>
        <taxon>eudicotyledons</taxon>
        <taxon>Gunneridae</taxon>
        <taxon>Pentapetalae</taxon>
        <taxon>rosids</taxon>
        <taxon>malvids</taxon>
        <taxon>Brassicales</taxon>
        <taxon>Brassicaceae</taxon>
        <taxon>Coluteocarpeae</taxon>
        <taxon>Microthlaspi</taxon>
    </lineage>
</organism>
<dbReference type="InterPro" id="IPR002218">
    <property type="entry name" value="MnmG-rel"/>
</dbReference>
<dbReference type="SMART" id="SM01228">
    <property type="entry name" value="GIDA_assoc_3"/>
    <property type="match status" value="1"/>
</dbReference>
<dbReference type="AlphaFoldDB" id="A0A6D2HIV7"/>
<evidence type="ECO:0000313" key="2">
    <source>
        <dbReference type="EMBL" id="CAA7013285.1"/>
    </source>
</evidence>
<dbReference type="InterPro" id="IPR049312">
    <property type="entry name" value="GIDA_C_N"/>
</dbReference>
<dbReference type="GO" id="GO:0030488">
    <property type="term" value="P:tRNA methylation"/>
    <property type="evidence" value="ECO:0007669"/>
    <property type="project" value="TreeGrafter"/>
</dbReference>
<dbReference type="PANTHER" id="PTHR11806">
    <property type="entry name" value="GLUCOSE INHIBITED DIVISION PROTEIN A"/>
    <property type="match status" value="1"/>
</dbReference>
<dbReference type="PANTHER" id="PTHR11806:SF0">
    <property type="entry name" value="PROTEIN MTO1 HOMOLOG, MITOCHONDRIAL"/>
    <property type="match status" value="1"/>
</dbReference>
<dbReference type="OrthoDB" id="3329at2759"/>
<protein>
    <recommendedName>
        <fullName evidence="1">tRNA uridine 5-carboxymethylaminomethyl modification enzyme C-terminal subdomain domain-containing protein</fullName>
    </recommendedName>
</protein>
<dbReference type="EMBL" id="CACVBM020000033">
    <property type="protein sequence ID" value="CAA7013285.1"/>
    <property type="molecule type" value="Genomic_DNA"/>
</dbReference>
<comment type="caution">
    <text evidence="2">The sequence shown here is derived from an EMBL/GenBank/DDBJ whole genome shotgun (WGS) entry which is preliminary data.</text>
</comment>
<dbReference type="Pfam" id="PF21680">
    <property type="entry name" value="GIDA_C_1st"/>
    <property type="match status" value="1"/>
</dbReference>
<proteinExistence type="predicted"/>
<dbReference type="InterPro" id="IPR044920">
    <property type="entry name" value="MnmG_C_subdom_sf"/>
</dbReference>
<gene>
    <name evidence="2" type="ORF">MERR_LOCUS519</name>
</gene>
<dbReference type="Pfam" id="PF13932">
    <property type="entry name" value="SAM_GIDA_C"/>
    <property type="match status" value="1"/>
</dbReference>
<dbReference type="Proteomes" id="UP000467841">
    <property type="component" value="Unassembled WGS sequence"/>
</dbReference>
<reference evidence="2" key="1">
    <citation type="submission" date="2020-01" db="EMBL/GenBank/DDBJ databases">
        <authorList>
            <person name="Mishra B."/>
        </authorList>
    </citation>
    <scope>NUCLEOTIDE SEQUENCE [LARGE SCALE GENOMIC DNA]</scope>
</reference>